<dbReference type="GeneID" id="81391155"/>
<proteinExistence type="predicted"/>
<keyword evidence="2" id="KW-1185">Reference proteome</keyword>
<sequence>MIAIFQNGIEANGTDVPYHVALEYLPVMARETLDCQEVFTAGERTFGFFTTLQTYIAVAWKHSKDELKTGIGKGLRHQMRQSLVEEPQLCDSPKGHFTQLALALKTTVHVALLGGQMCKKDTPGATCSNAILEHILPTFSALRGETWEEV</sequence>
<dbReference type="Proteomes" id="UP001141434">
    <property type="component" value="Unassembled WGS sequence"/>
</dbReference>
<evidence type="ECO:0000313" key="2">
    <source>
        <dbReference type="Proteomes" id="UP001141434"/>
    </source>
</evidence>
<reference evidence="1" key="1">
    <citation type="submission" date="2022-11" db="EMBL/GenBank/DDBJ databases">
        <authorList>
            <person name="Petersen C."/>
        </authorList>
    </citation>
    <scope>NUCLEOTIDE SEQUENCE</scope>
    <source>
        <strain evidence="1">IBT 34128</strain>
    </source>
</reference>
<comment type="caution">
    <text evidence="1">The sequence shown here is derived from an EMBL/GenBank/DDBJ whole genome shotgun (WGS) entry which is preliminary data.</text>
</comment>
<organism evidence="1 2">
    <name type="scientific">Penicillium alfredii</name>
    <dbReference type="NCBI Taxonomy" id="1506179"/>
    <lineage>
        <taxon>Eukaryota</taxon>
        <taxon>Fungi</taxon>
        <taxon>Dikarya</taxon>
        <taxon>Ascomycota</taxon>
        <taxon>Pezizomycotina</taxon>
        <taxon>Eurotiomycetes</taxon>
        <taxon>Eurotiomycetidae</taxon>
        <taxon>Eurotiales</taxon>
        <taxon>Aspergillaceae</taxon>
        <taxon>Penicillium</taxon>
    </lineage>
</organism>
<gene>
    <name evidence="1" type="ORF">NUU61_001405</name>
</gene>
<reference evidence="1" key="2">
    <citation type="journal article" date="2023" name="IMA Fungus">
        <title>Comparative genomic study of the Penicillium genus elucidates a diverse pangenome and 15 lateral gene transfer events.</title>
        <authorList>
            <person name="Petersen C."/>
            <person name="Sorensen T."/>
            <person name="Nielsen M.R."/>
            <person name="Sondergaard T.E."/>
            <person name="Sorensen J.L."/>
            <person name="Fitzpatrick D.A."/>
            <person name="Frisvad J.C."/>
            <person name="Nielsen K.L."/>
        </authorList>
    </citation>
    <scope>NUCLEOTIDE SEQUENCE</scope>
    <source>
        <strain evidence="1">IBT 34128</strain>
    </source>
</reference>
<protein>
    <submittedName>
        <fullName evidence="1">Uncharacterized protein</fullName>
    </submittedName>
</protein>
<dbReference type="RefSeq" id="XP_056515254.1">
    <property type="nucleotide sequence ID" value="XM_056651987.1"/>
</dbReference>
<dbReference type="EMBL" id="JAPMSZ010000002">
    <property type="protein sequence ID" value="KAJ5111775.1"/>
    <property type="molecule type" value="Genomic_DNA"/>
</dbReference>
<dbReference type="AlphaFoldDB" id="A0A9W9G411"/>
<name>A0A9W9G411_9EURO</name>
<accession>A0A9W9G411</accession>
<evidence type="ECO:0000313" key="1">
    <source>
        <dbReference type="EMBL" id="KAJ5111775.1"/>
    </source>
</evidence>